<dbReference type="Proteomes" id="UP000033187">
    <property type="component" value="Chromosome 1"/>
</dbReference>
<evidence type="ECO:0000313" key="2">
    <source>
        <dbReference type="Proteomes" id="UP000033187"/>
    </source>
</evidence>
<evidence type="ECO:0000313" key="1">
    <source>
        <dbReference type="EMBL" id="CPR20899.1"/>
    </source>
</evidence>
<dbReference type="KEGG" id="fiy:BN1229_v1_2815"/>
<dbReference type="EMBL" id="LN829119">
    <property type="protein sequence ID" value="CPR20899.1"/>
    <property type="molecule type" value="Genomic_DNA"/>
</dbReference>
<protein>
    <submittedName>
        <fullName evidence="1">Uncharacterized protein</fullName>
    </submittedName>
</protein>
<accession>A0A0D6JI61</accession>
<reference evidence="2" key="1">
    <citation type="submission" date="2015-02" db="EMBL/GenBank/DDBJ databases">
        <authorList>
            <person name="Chooi Y.-H."/>
        </authorList>
    </citation>
    <scope>NUCLEOTIDE SEQUENCE [LARGE SCALE GENOMIC DNA]</scope>
    <source>
        <strain evidence="2">strain Y</strain>
    </source>
</reference>
<keyword evidence="2" id="KW-1185">Reference proteome</keyword>
<gene>
    <name evidence="1" type="ORF">YBN1229_v1_2815</name>
</gene>
<dbReference type="KEGG" id="fil:BN1229_v1_3105"/>
<dbReference type="AlphaFoldDB" id="A0A0D6JI61"/>
<proteinExistence type="predicted"/>
<name>A0A0D6JI61_9HYPH</name>
<organism evidence="1 2">
    <name type="scientific">Candidatus Filomicrobium marinum</name>
    <dbReference type="NCBI Taxonomy" id="1608628"/>
    <lineage>
        <taxon>Bacteria</taxon>
        <taxon>Pseudomonadati</taxon>
        <taxon>Pseudomonadota</taxon>
        <taxon>Alphaproteobacteria</taxon>
        <taxon>Hyphomicrobiales</taxon>
        <taxon>Hyphomicrobiaceae</taxon>
        <taxon>Filomicrobium</taxon>
    </lineage>
</organism>
<sequence>MRQQRLTAACRTDQQDVRLGELDVIVLGRVIETLVVVVDRNREHTLSVILANDVRVQNLTDFLWCWNAVTRLYEGVLVFLADDIHAEFNAFIADEHGWPGNQFSNLVLALSAEGAIKGVLLVRHSLISPVVEERDLRALASFGLLSAAQRSGGRGL</sequence>